<reference evidence="4 5" key="1">
    <citation type="submission" date="2023-10" db="EMBL/GenBank/DDBJ databases">
        <title>Rubellicoccus peritrichatus gen. nov., sp. nov., isolated from an algae of coral reef tank.</title>
        <authorList>
            <person name="Luo J."/>
        </authorList>
    </citation>
    <scope>NUCLEOTIDE SEQUENCE [LARGE SCALE GENOMIC DNA]</scope>
    <source>
        <strain evidence="4 5">CR14</strain>
    </source>
</reference>
<dbReference type="InterPro" id="IPR027417">
    <property type="entry name" value="P-loop_NTPase"/>
</dbReference>
<evidence type="ECO:0000313" key="4">
    <source>
        <dbReference type="EMBL" id="WOO41807.1"/>
    </source>
</evidence>
<comment type="subunit">
    <text evidence="1">Homohexamer.</text>
</comment>
<organism evidence="4 5">
    <name type="scientific">Rubellicoccus peritrichatus</name>
    <dbReference type="NCBI Taxonomy" id="3080537"/>
    <lineage>
        <taxon>Bacteria</taxon>
        <taxon>Pseudomonadati</taxon>
        <taxon>Verrucomicrobiota</taxon>
        <taxon>Opitutia</taxon>
        <taxon>Puniceicoccales</taxon>
        <taxon>Cerasicoccaceae</taxon>
        <taxon>Rubellicoccus</taxon>
    </lineage>
</organism>
<dbReference type="SUPFAM" id="SSF52540">
    <property type="entry name" value="P-loop containing nucleoside triphosphate hydrolases"/>
    <property type="match status" value="1"/>
</dbReference>
<dbReference type="InterPro" id="IPR028979">
    <property type="entry name" value="Ser_kin/Pase_Hpr-like_N_sf"/>
</dbReference>
<evidence type="ECO:0000256" key="2">
    <source>
        <dbReference type="SAM" id="MobiDB-lite"/>
    </source>
</evidence>
<dbReference type="InterPro" id="IPR050500">
    <property type="entry name" value="Phos_Acetyltrans/Butyryltrans"/>
</dbReference>
<dbReference type="Pfam" id="PF07085">
    <property type="entry name" value="DRTGG"/>
    <property type="match status" value="1"/>
</dbReference>
<dbReference type="Gene3D" id="3.40.1390.20">
    <property type="entry name" value="HprK N-terminal domain-like"/>
    <property type="match status" value="1"/>
</dbReference>
<dbReference type="SUPFAM" id="SSF75138">
    <property type="entry name" value="HprK N-terminal domain-like"/>
    <property type="match status" value="1"/>
</dbReference>
<evidence type="ECO:0000256" key="1">
    <source>
        <dbReference type="ARBA" id="ARBA00011643"/>
    </source>
</evidence>
<dbReference type="Gene3D" id="3.40.50.300">
    <property type="entry name" value="P-loop containing nucleotide triphosphate hydrolases"/>
    <property type="match status" value="1"/>
</dbReference>
<dbReference type="Proteomes" id="UP001304300">
    <property type="component" value="Chromosome"/>
</dbReference>
<dbReference type="Pfam" id="PF13500">
    <property type="entry name" value="AAA_26"/>
    <property type="match status" value="1"/>
</dbReference>
<feature type="domain" description="DRTGG" evidence="3">
    <location>
        <begin position="245"/>
        <end position="357"/>
    </location>
</feature>
<evidence type="ECO:0000313" key="5">
    <source>
        <dbReference type="Proteomes" id="UP001304300"/>
    </source>
</evidence>
<accession>A0AAQ3QWE4</accession>
<gene>
    <name evidence="4" type="ORF">RZN69_01810</name>
</gene>
<name>A0AAQ3QWE4_9BACT</name>
<dbReference type="CDD" id="cd03109">
    <property type="entry name" value="DTBS"/>
    <property type="match status" value="1"/>
</dbReference>
<protein>
    <submittedName>
        <fullName evidence="4">AAA family ATPase</fullName>
    </submittedName>
</protein>
<dbReference type="PANTHER" id="PTHR43356">
    <property type="entry name" value="PHOSPHATE ACETYLTRANSFERASE"/>
    <property type="match status" value="1"/>
</dbReference>
<feature type="region of interest" description="Disordered" evidence="2">
    <location>
        <begin position="1"/>
        <end position="26"/>
    </location>
</feature>
<dbReference type="RefSeq" id="WP_317834291.1">
    <property type="nucleotide sequence ID" value="NZ_CP136920.1"/>
</dbReference>
<dbReference type="KEGG" id="puo:RZN69_01810"/>
<dbReference type="InterPro" id="IPR010766">
    <property type="entry name" value="DRTGG"/>
</dbReference>
<proteinExistence type="predicted"/>
<dbReference type="AlphaFoldDB" id="A0AAQ3QWE4"/>
<evidence type="ECO:0000259" key="3">
    <source>
        <dbReference type="Pfam" id="PF07085"/>
    </source>
</evidence>
<dbReference type="EMBL" id="CP136920">
    <property type="protein sequence ID" value="WOO41807.1"/>
    <property type="molecule type" value="Genomic_DNA"/>
</dbReference>
<keyword evidence="5" id="KW-1185">Reference proteome</keyword>
<dbReference type="PANTHER" id="PTHR43356:SF2">
    <property type="entry name" value="PHOSPHATE ACETYLTRANSFERASE"/>
    <property type="match status" value="1"/>
</dbReference>
<sequence>MPDPLTKSPFVEPDDDEMLDTPRNSSTKRIFVAATRQNDGKTTTSLGLFGAMQTITKKVGFIKPVGQRFVDVQGNKIDEDTVLLDSVFDVQVPIEAMSPVAVDGSFTRRYLKNPEENLPILVDKMCRAFDRSSYQKDVCIIEGSGHAGVGAVFDLSNAQVAKLLGAKAVIVAQGGIGRPIDEIAINKALFDKYNVEVVGAILNKVLPEKVDLVREYAGAGLARLGIPLLGVVPLQKQLAAPNLSQIVEEIDGRWLNGRETGRQERILRVIIGAMSAKGVIDYLQPGVLIITPGDREDVIFSAIAAAGLSKKQLVSGIVLTRNILPHPKIMEMIAQTRIPCVICSEESYTVASRINNMTVKTQPEDHDKIPIIKRMFLEHINVKRLRDAL</sequence>